<keyword evidence="4 6" id="KW-0238">DNA-binding</keyword>
<dbReference type="PATRIC" id="fig|85874.4.peg.492"/>
<comment type="caution">
    <text evidence="9">The sequence shown here is derived from an EMBL/GenBank/DDBJ whole genome shotgun (WGS) entry which is preliminary data.</text>
</comment>
<dbReference type="PIRSF" id="PIRSF000770">
    <property type="entry name" value="RNA_pol_sigma-SigE/K"/>
    <property type="match status" value="1"/>
</dbReference>
<gene>
    <name evidence="9" type="ORF">XD66_1078</name>
</gene>
<dbReference type="GO" id="GO:0006352">
    <property type="term" value="P:DNA-templated transcription initiation"/>
    <property type="evidence" value="ECO:0007669"/>
    <property type="project" value="InterPro"/>
</dbReference>
<dbReference type="InterPro" id="IPR014322">
    <property type="entry name" value="RNA_pol_sigma-B/F/G"/>
</dbReference>
<dbReference type="NCBIfam" id="TIGR02980">
    <property type="entry name" value="SigBFG"/>
    <property type="match status" value="1"/>
</dbReference>
<dbReference type="Gene3D" id="1.20.120.1810">
    <property type="match status" value="1"/>
</dbReference>
<evidence type="ECO:0000256" key="6">
    <source>
        <dbReference type="RuleBase" id="RU362124"/>
    </source>
</evidence>
<evidence type="ECO:0000256" key="3">
    <source>
        <dbReference type="ARBA" id="ARBA00023082"/>
    </source>
</evidence>
<accession>A0A101FFT2</accession>
<dbReference type="GO" id="GO:0030435">
    <property type="term" value="P:sporulation resulting in formation of a cellular spore"/>
    <property type="evidence" value="ECO:0007669"/>
    <property type="project" value="UniProtKB-KW"/>
</dbReference>
<evidence type="ECO:0000313" key="10">
    <source>
        <dbReference type="Proteomes" id="UP000053326"/>
    </source>
</evidence>
<dbReference type="AlphaFoldDB" id="A0A101FFT2"/>
<evidence type="ECO:0000256" key="2">
    <source>
        <dbReference type="ARBA" id="ARBA00023015"/>
    </source>
</evidence>
<sequence length="254" mass="29185">MGSLQDMSLPRFPLLPEEETLQLIKKAHQGDRPAREKLINCNYRLVFNIVKRFTGRGYDEDDLFQIGVIGLIKAIDNFDTSYGVKFSTYAVPMIIGEIRRFLRDDHPVKVARALKEKAVDVKNAREKLMRKLDREPTVGELADALKITKDEVLLALEAVQLPVSLFETIGNEGEESPRMIDCLQEKADEETGWLERIDLRDALARLPERERQIILLRYFQDKTQTEVGSLLGLSQVQVSRLERRAVAKLREYLC</sequence>
<dbReference type="PROSITE" id="PS00716">
    <property type="entry name" value="SIGMA70_2"/>
    <property type="match status" value="1"/>
</dbReference>
<reference evidence="10" key="1">
    <citation type="journal article" date="2015" name="MBio">
        <title>Genome-Resolved Metagenomic Analysis Reveals Roles for Candidate Phyla and Other Microbial Community Members in Biogeochemical Transformations in Oil Reservoirs.</title>
        <authorList>
            <person name="Hu P."/>
            <person name="Tom L."/>
            <person name="Singh A."/>
            <person name="Thomas B.C."/>
            <person name="Baker B.J."/>
            <person name="Piceno Y.M."/>
            <person name="Andersen G.L."/>
            <person name="Banfield J.F."/>
        </authorList>
    </citation>
    <scope>NUCLEOTIDE SEQUENCE [LARGE SCALE GENOMIC DNA]</scope>
</reference>
<dbReference type="InterPro" id="IPR007624">
    <property type="entry name" value="RNA_pol_sigma70_r3"/>
</dbReference>
<dbReference type="Pfam" id="PF04542">
    <property type="entry name" value="Sigma70_r2"/>
    <property type="match status" value="1"/>
</dbReference>
<dbReference type="EMBL" id="LGFO01000140">
    <property type="protein sequence ID" value="KUK36211.1"/>
    <property type="molecule type" value="Genomic_DNA"/>
</dbReference>
<comment type="function">
    <text evidence="6">Sigma factors are initiation factors that promote the attachment of RNA polymerase to specific initiation sites and are then released.</text>
</comment>
<dbReference type="PANTHER" id="PTHR30603:SF17">
    <property type="entry name" value="RNA POLYMERASE SIGMA-G FACTOR"/>
    <property type="match status" value="1"/>
</dbReference>
<organism evidence="9 10">
    <name type="scientific">Thermacetogenium phaeum</name>
    <dbReference type="NCBI Taxonomy" id="85874"/>
    <lineage>
        <taxon>Bacteria</taxon>
        <taxon>Bacillati</taxon>
        <taxon>Bacillota</taxon>
        <taxon>Clostridia</taxon>
        <taxon>Thermoanaerobacterales</taxon>
        <taxon>Thermoanaerobacteraceae</taxon>
        <taxon>Thermacetogenium</taxon>
    </lineage>
</organism>
<dbReference type="GO" id="GO:0016987">
    <property type="term" value="F:sigma factor activity"/>
    <property type="evidence" value="ECO:0007669"/>
    <property type="project" value="UniProtKB-KW"/>
</dbReference>
<dbReference type="SUPFAM" id="SSF88946">
    <property type="entry name" value="Sigma2 domain of RNA polymerase sigma factors"/>
    <property type="match status" value="1"/>
</dbReference>
<dbReference type="Pfam" id="PF04545">
    <property type="entry name" value="Sigma70_r4"/>
    <property type="match status" value="1"/>
</dbReference>
<evidence type="ECO:0000259" key="7">
    <source>
        <dbReference type="PROSITE" id="PS00715"/>
    </source>
</evidence>
<dbReference type="InterPro" id="IPR007627">
    <property type="entry name" value="RNA_pol_sigma70_r2"/>
</dbReference>
<evidence type="ECO:0000256" key="5">
    <source>
        <dbReference type="ARBA" id="ARBA00023163"/>
    </source>
</evidence>
<name>A0A101FFT2_9THEO</name>
<dbReference type="InterPro" id="IPR013324">
    <property type="entry name" value="RNA_pol_sigma_r3/r4-like"/>
</dbReference>
<keyword evidence="3 6" id="KW-0731">Sigma factor</keyword>
<feature type="domain" description="RNA polymerase sigma-70" evidence="7">
    <location>
        <begin position="62"/>
        <end position="75"/>
    </location>
</feature>
<dbReference type="PANTHER" id="PTHR30603">
    <property type="entry name" value="RNA POLYMERASE SIGMA FACTOR RPO"/>
    <property type="match status" value="1"/>
</dbReference>
<dbReference type="NCBIfam" id="TIGR02937">
    <property type="entry name" value="sigma70-ECF"/>
    <property type="match status" value="1"/>
</dbReference>
<keyword evidence="5 6" id="KW-0804">Transcription</keyword>
<protein>
    <recommendedName>
        <fullName evidence="6">RNA polymerase sigma factor</fullName>
    </recommendedName>
</protein>
<dbReference type="Pfam" id="PF04539">
    <property type="entry name" value="Sigma70_r3"/>
    <property type="match status" value="1"/>
</dbReference>
<dbReference type="Gene3D" id="1.10.10.10">
    <property type="entry name" value="Winged helix-like DNA-binding domain superfamily/Winged helix DNA-binding domain"/>
    <property type="match status" value="2"/>
</dbReference>
<dbReference type="CDD" id="cd06171">
    <property type="entry name" value="Sigma70_r4"/>
    <property type="match status" value="1"/>
</dbReference>
<dbReference type="InterPro" id="IPR013325">
    <property type="entry name" value="RNA_pol_sigma_r2"/>
</dbReference>
<proteinExistence type="inferred from homology"/>
<dbReference type="SUPFAM" id="SSF88659">
    <property type="entry name" value="Sigma3 and sigma4 domains of RNA polymerase sigma factors"/>
    <property type="match status" value="2"/>
</dbReference>
<comment type="similarity">
    <text evidence="6">Belongs to the sigma-70 factor family.</text>
</comment>
<dbReference type="GO" id="GO:0003677">
    <property type="term" value="F:DNA binding"/>
    <property type="evidence" value="ECO:0007669"/>
    <property type="project" value="UniProtKB-KW"/>
</dbReference>
<keyword evidence="2 6" id="KW-0805">Transcription regulation</keyword>
<feature type="domain" description="RNA polymerase sigma-70" evidence="8">
    <location>
        <begin position="223"/>
        <end position="249"/>
    </location>
</feature>
<dbReference type="InterPro" id="IPR007630">
    <property type="entry name" value="RNA_pol_sigma70_r4"/>
</dbReference>
<evidence type="ECO:0000313" key="9">
    <source>
        <dbReference type="EMBL" id="KUK36211.1"/>
    </source>
</evidence>
<dbReference type="InterPro" id="IPR050239">
    <property type="entry name" value="Sigma-70_RNA_pol_init_factors"/>
</dbReference>
<dbReference type="PROSITE" id="PS00715">
    <property type="entry name" value="SIGMA70_1"/>
    <property type="match status" value="1"/>
</dbReference>
<evidence type="ECO:0000259" key="8">
    <source>
        <dbReference type="PROSITE" id="PS00716"/>
    </source>
</evidence>
<dbReference type="InterPro" id="IPR036388">
    <property type="entry name" value="WH-like_DNA-bd_sf"/>
</dbReference>
<evidence type="ECO:0000256" key="4">
    <source>
        <dbReference type="ARBA" id="ARBA00023125"/>
    </source>
</evidence>
<dbReference type="InterPro" id="IPR014284">
    <property type="entry name" value="RNA_pol_sigma-70_dom"/>
</dbReference>
<dbReference type="NCBIfam" id="NF004052">
    <property type="entry name" value="PRK05572.1"/>
    <property type="match status" value="1"/>
</dbReference>
<evidence type="ECO:0000256" key="1">
    <source>
        <dbReference type="ARBA" id="ARBA00022969"/>
    </source>
</evidence>
<keyword evidence="1" id="KW-0749">Sporulation</keyword>
<dbReference type="PRINTS" id="PR00046">
    <property type="entry name" value="SIGMA70FCT"/>
</dbReference>
<dbReference type="Proteomes" id="UP000053326">
    <property type="component" value="Unassembled WGS sequence"/>
</dbReference>
<dbReference type="InterPro" id="IPR000943">
    <property type="entry name" value="RNA_pol_sigma70"/>
</dbReference>